<evidence type="ECO:0000256" key="2">
    <source>
        <dbReference type="SAM" id="Coils"/>
    </source>
</evidence>
<feature type="compositionally biased region" description="Low complexity" evidence="3">
    <location>
        <begin position="1019"/>
        <end position="1035"/>
    </location>
</feature>
<dbReference type="EC" id="5.2.1.8" evidence="1"/>
<keyword evidence="2" id="KW-0175">Coiled coil</keyword>
<dbReference type="Gene3D" id="3.10.50.40">
    <property type="match status" value="1"/>
</dbReference>
<comment type="caution">
    <text evidence="5">The sequence shown here is derived from an EMBL/GenBank/DDBJ whole genome shotgun (WGS) entry which is preliminary data.</text>
</comment>
<dbReference type="Proteomes" id="UP000827092">
    <property type="component" value="Unassembled WGS sequence"/>
</dbReference>
<organism evidence="5 6">
    <name type="scientific">Oedothorax gibbosus</name>
    <dbReference type="NCBI Taxonomy" id="931172"/>
    <lineage>
        <taxon>Eukaryota</taxon>
        <taxon>Metazoa</taxon>
        <taxon>Ecdysozoa</taxon>
        <taxon>Arthropoda</taxon>
        <taxon>Chelicerata</taxon>
        <taxon>Arachnida</taxon>
        <taxon>Araneae</taxon>
        <taxon>Araneomorphae</taxon>
        <taxon>Entelegynae</taxon>
        <taxon>Araneoidea</taxon>
        <taxon>Linyphiidae</taxon>
        <taxon>Erigoninae</taxon>
        <taxon>Oedothorax</taxon>
    </lineage>
</organism>
<dbReference type="InterPro" id="IPR001179">
    <property type="entry name" value="PPIase_FKBP_dom"/>
</dbReference>
<comment type="catalytic activity">
    <reaction evidence="1">
        <text>[protein]-peptidylproline (omega=180) = [protein]-peptidylproline (omega=0)</text>
        <dbReference type="Rhea" id="RHEA:16237"/>
        <dbReference type="Rhea" id="RHEA-COMP:10747"/>
        <dbReference type="Rhea" id="RHEA-COMP:10748"/>
        <dbReference type="ChEBI" id="CHEBI:83833"/>
        <dbReference type="ChEBI" id="CHEBI:83834"/>
        <dbReference type="EC" id="5.2.1.8"/>
    </reaction>
</comment>
<keyword evidence="6" id="KW-1185">Reference proteome</keyword>
<dbReference type="Gene3D" id="1.10.287.1490">
    <property type="match status" value="1"/>
</dbReference>
<feature type="region of interest" description="Disordered" evidence="3">
    <location>
        <begin position="909"/>
        <end position="1099"/>
    </location>
</feature>
<dbReference type="SUPFAM" id="SSF54534">
    <property type="entry name" value="FKBP-like"/>
    <property type="match status" value="1"/>
</dbReference>
<feature type="coiled-coil region" evidence="2">
    <location>
        <begin position="546"/>
        <end position="614"/>
    </location>
</feature>
<dbReference type="AlphaFoldDB" id="A0AAV6TYQ6"/>
<feature type="domain" description="PPIase FKBP-type" evidence="4">
    <location>
        <begin position="234"/>
        <end position="326"/>
    </location>
</feature>
<evidence type="ECO:0000313" key="6">
    <source>
        <dbReference type="Proteomes" id="UP000827092"/>
    </source>
</evidence>
<proteinExistence type="predicted"/>
<dbReference type="GO" id="GO:0003755">
    <property type="term" value="F:peptidyl-prolyl cis-trans isomerase activity"/>
    <property type="evidence" value="ECO:0007669"/>
    <property type="project" value="UniProtKB-KW"/>
</dbReference>
<feature type="compositionally biased region" description="Low complexity" evidence="3">
    <location>
        <begin position="442"/>
        <end position="453"/>
    </location>
</feature>
<dbReference type="Pfam" id="PF23649">
    <property type="entry name" value="FKBP15"/>
    <property type="match status" value="1"/>
</dbReference>
<feature type="coiled-coil region" evidence="2">
    <location>
        <begin position="644"/>
        <end position="851"/>
    </location>
</feature>
<dbReference type="InterPro" id="IPR046357">
    <property type="entry name" value="PPIase_dom_sf"/>
</dbReference>
<sequence>MLLCIRLLSNVSEKSQYVVCIFLSGLIGPLHYIILQKFDRQQYVLNMQFPSADEDEGDFTLTTAARSRLSSLFQSDGTSSGDVNQALTFQAPKQPKKNDNSQSSSGTFKLIHAATVHAYKLVDGSYANQGKLGCAILGIHENSSYKFLLYKGKQVQVTTCNIIPTFKFHVQPNNYVNFYDEKNENWSLNFDNETVLIEFAKQIALAKANSEGKSPSKLVIQDLTVGEGPSLETGHSAEVKYTGWLLTNYTFGQIFDSNMKSDSAFRLRLGKSKVIKGWSEGLIGARKGNRRLLVVPPSLAYGAEGMGATLPPNSTLIFDILVTKVKVSRESSHSPIPLKLPENSLDKRPEVLPRTTSISQEDNIRMRGASISEQLTQSPKKDKAQLISRMAKMGTAMLPLQGAVPAQVSSESENEEVPPEEPQPSRSSTASPKPLSKHSSRHNSVSSAVVQPVQPQPMLEPIPLQVNQNSSQMPIYSQASLPAQQPFVPQSIAYPSYPTQLPSPYHIPQSQYQMPGMMPASSFADTHLPMLVTETRSQNTEVRLSLSKITDKVDTVIQKVDELRLQGRSPAFGSAAFMDSALLVQNIERIVQENHQLKEDVELKNTKIQSLNEKICDLLQRNQRFFEESNSMLEQRSDSIHAVSTQSQAKLLNLEKEKANLLSELSIATSKMTTMENELTQLQSQENQLKLRLQEYEMSENQSKESNVDNESKVNSLQEHIKNLKEENSTLKGKLEELENKLEEVSKCNATLTKHSEEIELKIQEIESKAAMQLKEMKDSINADVSSTNTEIQTLRTENERISVEKDKLLSEAETLKTKYEVFYEKTLKMKTRYDSQIAQLMTEIQKLQSAGSSAPSSDFSGEIKKVMNILYKLLQGKFESDSSYTGTRVLEMTLETIRGLTFQMLQMKSRASSNSSEPDVETKKEPASGDTDANQSSSKDSHSLLDNSNKEGGAPEATNQQNGFAEENDQSEVAVNDKSAESEPNEGANNLTLIEEKEISTSQIDSDNKIEQSAIEGDSVSNSSDASSRVPDSNITEGTKDTPTDSKDADKTKCEKRASPEHLPSTADVPLPGNKMWKPQPPLFDDDEEEEDDDDWLK</sequence>
<name>A0AAV6TYQ6_9ARAC</name>
<dbReference type="EMBL" id="JAFNEN010000829">
    <property type="protein sequence ID" value="KAG8177008.1"/>
    <property type="molecule type" value="Genomic_DNA"/>
</dbReference>
<reference evidence="5 6" key="1">
    <citation type="journal article" date="2022" name="Nat. Ecol. Evol.">
        <title>A masculinizing supergene underlies an exaggerated male reproductive morph in a spider.</title>
        <authorList>
            <person name="Hendrickx F."/>
            <person name="De Corte Z."/>
            <person name="Sonet G."/>
            <person name="Van Belleghem S.M."/>
            <person name="Kostlbacher S."/>
            <person name="Vangestel C."/>
        </authorList>
    </citation>
    <scope>NUCLEOTIDE SEQUENCE [LARGE SCALE GENOMIC DNA]</scope>
    <source>
        <strain evidence="5">W744_W776</strain>
    </source>
</reference>
<dbReference type="Pfam" id="PF00254">
    <property type="entry name" value="FKBP_C"/>
    <property type="match status" value="1"/>
</dbReference>
<accession>A0AAV6TYQ6</accession>
<dbReference type="InterPro" id="IPR056598">
    <property type="entry name" value="FKBP-15_dom"/>
</dbReference>
<dbReference type="PANTHER" id="PTHR44927">
    <property type="entry name" value="FK506-BINDING PROTEIN 15"/>
    <property type="match status" value="1"/>
</dbReference>
<feature type="compositionally biased region" description="Acidic residues" evidence="3">
    <location>
        <begin position="1085"/>
        <end position="1099"/>
    </location>
</feature>
<evidence type="ECO:0000256" key="1">
    <source>
        <dbReference type="PROSITE-ProRule" id="PRU00277"/>
    </source>
</evidence>
<keyword evidence="1" id="KW-0413">Isomerase</keyword>
<gene>
    <name evidence="5" type="ORF">JTE90_006952</name>
</gene>
<feature type="region of interest" description="Disordered" evidence="3">
    <location>
        <begin position="356"/>
        <end position="383"/>
    </location>
</feature>
<keyword evidence="1" id="KW-0697">Rotamase</keyword>
<protein>
    <recommendedName>
        <fullName evidence="1">peptidylprolyl isomerase</fullName>
        <ecNumber evidence="1">5.2.1.8</ecNumber>
    </recommendedName>
</protein>
<evidence type="ECO:0000259" key="4">
    <source>
        <dbReference type="PROSITE" id="PS50059"/>
    </source>
</evidence>
<dbReference type="PANTHER" id="PTHR44927:SF1">
    <property type="entry name" value="FK506-BINDING PROTEIN 15"/>
    <property type="match status" value="1"/>
</dbReference>
<evidence type="ECO:0000256" key="3">
    <source>
        <dbReference type="SAM" id="MobiDB-lite"/>
    </source>
</evidence>
<feature type="compositionally biased region" description="Polar residues" evidence="3">
    <location>
        <begin position="909"/>
        <end position="918"/>
    </location>
</feature>
<feature type="region of interest" description="Disordered" evidence="3">
    <location>
        <begin position="404"/>
        <end position="456"/>
    </location>
</feature>
<dbReference type="PROSITE" id="PS50059">
    <property type="entry name" value="FKBP_PPIASE"/>
    <property type="match status" value="1"/>
</dbReference>
<evidence type="ECO:0000313" key="5">
    <source>
        <dbReference type="EMBL" id="KAG8177008.1"/>
    </source>
</evidence>
<feature type="compositionally biased region" description="Basic and acidic residues" evidence="3">
    <location>
        <begin position="1039"/>
        <end position="1061"/>
    </location>
</feature>